<feature type="transmembrane region" description="Helical" evidence="2">
    <location>
        <begin position="115"/>
        <end position="136"/>
    </location>
</feature>
<evidence type="ECO:0000313" key="4">
    <source>
        <dbReference type="Proteomes" id="UP000242877"/>
    </source>
</evidence>
<dbReference type="Proteomes" id="UP000242877">
    <property type="component" value="Unassembled WGS sequence"/>
</dbReference>
<evidence type="ECO:0000256" key="2">
    <source>
        <dbReference type="SAM" id="Phobius"/>
    </source>
</evidence>
<name>A0A162I397_9EURO</name>
<protein>
    <submittedName>
        <fullName evidence="3">Uncharacterized protein</fullName>
    </submittedName>
</protein>
<feature type="region of interest" description="Disordered" evidence="1">
    <location>
        <begin position="42"/>
        <end position="82"/>
    </location>
</feature>
<accession>A0A162I397</accession>
<keyword evidence="2" id="KW-0472">Membrane</keyword>
<feature type="transmembrane region" description="Helical" evidence="2">
    <location>
        <begin position="148"/>
        <end position="168"/>
    </location>
</feature>
<keyword evidence="2" id="KW-0812">Transmembrane</keyword>
<proteinExistence type="predicted"/>
<organism evidence="3 4">
    <name type="scientific">Ascosphaera apis ARSEF 7405</name>
    <dbReference type="NCBI Taxonomy" id="392613"/>
    <lineage>
        <taxon>Eukaryota</taxon>
        <taxon>Fungi</taxon>
        <taxon>Dikarya</taxon>
        <taxon>Ascomycota</taxon>
        <taxon>Pezizomycotina</taxon>
        <taxon>Eurotiomycetes</taxon>
        <taxon>Eurotiomycetidae</taxon>
        <taxon>Onygenales</taxon>
        <taxon>Ascosphaeraceae</taxon>
        <taxon>Ascosphaera</taxon>
    </lineage>
</organism>
<gene>
    <name evidence="3" type="ORF">AAP_05289</name>
</gene>
<evidence type="ECO:0000313" key="3">
    <source>
        <dbReference type="EMBL" id="KZZ88023.1"/>
    </source>
</evidence>
<keyword evidence="4" id="KW-1185">Reference proteome</keyword>
<keyword evidence="2" id="KW-1133">Transmembrane helix</keyword>
<evidence type="ECO:0000256" key="1">
    <source>
        <dbReference type="SAM" id="MobiDB-lite"/>
    </source>
</evidence>
<comment type="caution">
    <text evidence="3">The sequence shown here is derived from an EMBL/GenBank/DDBJ whole genome shotgun (WGS) entry which is preliminary data.</text>
</comment>
<reference evidence="3 4" key="1">
    <citation type="journal article" date="2016" name="Genome Biol. Evol.">
        <title>Divergent and convergent evolution of fungal pathogenicity.</title>
        <authorList>
            <person name="Shang Y."/>
            <person name="Xiao G."/>
            <person name="Zheng P."/>
            <person name="Cen K."/>
            <person name="Zhan S."/>
            <person name="Wang C."/>
        </authorList>
    </citation>
    <scope>NUCLEOTIDE SEQUENCE [LARGE SCALE GENOMIC DNA]</scope>
    <source>
        <strain evidence="3 4">ARSEF 7405</strain>
    </source>
</reference>
<sequence>MRPLLRRACEPSLLQAQLQSHLRCRMGFNGLPSKHTRLNLNCMSSQPQPEKRKTPIPLYPRQIIPPRPPQTHHERPNPRPKREAKIETLNENSMANMPSVVVYHAGTGKVVLIGLLRVAVVLTFVGFSLIVVPAFYANPESPSFLPPLLFVGGCLPLIFVSYTSAPFVNSISMKVPANVIANIPAMRQYFNHLPKSTTVQIETMKFLFWPRYTIASVKDLIPASSVSRPITFKTLRPDHRPWYAGGNKSEFYAAAPRSTPEAPTKKYRPEGWVKLFESIQSNRPKKPHQI</sequence>
<feature type="compositionally biased region" description="Basic and acidic residues" evidence="1">
    <location>
        <begin position="71"/>
        <end position="82"/>
    </location>
</feature>
<dbReference type="OrthoDB" id="2386090at2759"/>
<dbReference type="EMBL" id="AZGZ01000029">
    <property type="protein sequence ID" value="KZZ88023.1"/>
    <property type="molecule type" value="Genomic_DNA"/>
</dbReference>
<dbReference type="VEuPathDB" id="FungiDB:AAP_05289"/>
<dbReference type="AlphaFoldDB" id="A0A162I397"/>